<name>A0A552X3H8_9GAMM</name>
<dbReference type="AlphaFoldDB" id="A0A552X3H8"/>
<protein>
    <submittedName>
        <fullName evidence="2">Uncharacterized protein</fullName>
    </submittedName>
</protein>
<organism evidence="2 3">
    <name type="scientific">Aliidiomarina halalkaliphila</name>
    <dbReference type="NCBI Taxonomy" id="2593535"/>
    <lineage>
        <taxon>Bacteria</taxon>
        <taxon>Pseudomonadati</taxon>
        <taxon>Pseudomonadota</taxon>
        <taxon>Gammaproteobacteria</taxon>
        <taxon>Alteromonadales</taxon>
        <taxon>Idiomarinaceae</taxon>
        <taxon>Aliidiomarina</taxon>
    </lineage>
</organism>
<dbReference type="Proteomes" id="UP000320359">
    <property type="component" value="Unassembled WGS sequence"/>
</dbReference>
<gene>
    <name evidence="2" type="ORF">FM042_01615</name>
</gene>
<accession>A0A552X3H8</accession>
<feature type="compositionally biased region" description="Basic and acidic residues" evidence="1">
    <location>
        <begin position="85"/>
        <end position="106"/>
    </location>
</feature>
<dbReference type="RefSeq" id="WP_143234012.1">
    <property type="nucleotide sequence ID" value="NZ_VJWL01000001.1"/>
</dbReference>
<sequence>MATFMVQVALITKAEGLLIIKKGAQQALLFLYLEEKVSDPLKNIELASLRSPIQAFRILRKPRSSTKISPVKLFTPLKAQMDEPAGTHKDNPKYGERDGGKVERHF</sequence>
<dbReference type="EMBL" id="VJWL01000001">
    <property type="protein sequence ID" value="TRW49590.1"/>
    <property type="molecule type" value="Genomic_DNA"/>
</dbReference>
<evidence type="ECO:0000313" key="2">
    <source>
        <dbReference type="EMBL" id="TRW49590.1"/>
    </source>
</evidence>
<evidence type="ECO:0000313" key="3">
    <source>
        <dbReference type="Proteomes" id="UP000320359"/>
    </source>
</evidence>
<proteinExistence type="predicted"/>
<evidence type="ECO:0000256" key="1">
    <source>
        <dbReference type="SAM" id="MobiDB-lite"/>
    </source>
</evidence>
<reference evidence="2 3" key="1">
    <citation type="submission" date="2019-07" db="EMBL/GenBank/DDBJ databases">
        <authorList>
            <person name="Yang M."/>
            <person name="Zhao D."/>
            <person name="Xiang H."/>
        </authorList>
    </citation>
    <scope>NUCLEOTIDE SEQUENCE [LARGE SCALE GENOMIC DNA]</scope>
    <source>
        <strain evidence="2 3">IM1326</strain>
    </source>
</reference>
<comment type="caution">
    <text evidence="2">The sequence shown here is derived from an EMBL/GenBank/DDBJ whole genome shotgun (WGS) entry which is preliminary data.</text>
</comment>
<keyword evidence="3" id="KW-1185">Reference proteome</keyword>
<feature type="region of interest" description="Disordered" evidence="1">
    <location>
        <begin position="79"/>
        <end position="106"/>
    </location>
</feature>